<evidence type="ECO:0000313" key="1">
    <source>
        <dbReference type="EMBL" id="KPM48498.1"/>
    </source>
</evidence>
<accession>A0A0P7BML8</accession>
<sequence length="156" mass="18106">MFMKRVSARKDKDFVVFLIGMRVNKWWNIPAILQAGMAMPRMLKELHANPESGFLGAEGWGGRTTIMVQYWESFEKLEAFANDRQKTHYPAWIEFYKKAKKNDGAVGIWHETYLVKAGQYETVYGNMPPFGLGRFIGTEISENKYQTARKRINQDS</sequence>
<gene>
    <name evidence="1" type="ORF">AFM12_07675</name>
</gene>
<comment type="caution">
    <text evidence="1">The sequence shown here is derived from an EMBL/GenBank/DDBJ whole genome shotgun (WGS) entry which is preliminary data.</text>
</comment>
<organism evidence="1 2">
    <name type="scientific">Jiulongibacter sediminis</name>
    <dbReference type="NCBI Taxonomy" id="1605367"/>
    <lineage>
        <taxon>Bacteria</taxon>
        <taxon>Pseudomonadati</taxon>
        <taxon>Bacteroidota</taxon>
        <taxon>Cytophagia</taxon>
        <taxon>Cytophagales</taxon>
        <taxon>Leadbetterellaceae</taxon>
        <taxon>Jiulongibacter</taxon>
    </lineage>
</organism>
<protein>
    <submittedName>
        <fullName evidence="1">Uncharacterized protein</fullName>
    </submittedName>
</protein>
<dbReference type="Proteomes" id="UP000050454">
    <property type="component" value="Unassembled WGS sequence"/>
</dbReference>
<dbReference type="STRING" id="1605367.AFM12_07675"/>
<keyword evidence="2" id="KW-1185">Reference proteome</keyword>
<reference evidence="1 2" key="1">
    <citation type="submission" date="2015-07" db="EMBL/GenBank/DDBJ databases">
        <title>The draft genome sequence of Leadbetterella sp. JN14-9.</title>
        <authorList>
            <person name="Liu Y."/>
            <person name="Du J."/>
            <person name="Shao Z."/>
        </authorList>
    </citation>
    <scope>NUCLEOTIDE SEQUENCE [LARGE SCALE GENOMIC DNA]</scope>
    <source>
        <strain evidence="1 2">JN14-9</strain>
    </source>
</reference>
<proteinExistence type="predicted"/>
<dbReference type="EMBL" id="LGTQ01000006">
    <property type="protein sequence ID" value="KPM48498.1"/>
    <property type="molecule type" value="Genomic_DNA"/>
</dbReference>
<dbReference type="PATRIC" id="fig|1605367.3.peg.2909"/>
<dbReference type="AlphaFoldDB" id="A0A0P7BML8"/>
<evidence type="ECO:0000313" key="2">
    <source>
        <dbReference type="Proteomes" id="UP000050454"/>
    </source>
</evidence>
<dbReference type="InterPro" id="IPR025444">
    <property type="entry name" value="Monooxy_af470"/>
</dbReference>
<name>A0A0P7BML8_9BACT</name>
<dbReference type="Pfam" id="PF13826">
    <property type="entry name" value="Monooxy_af470-like"/>
    <property type="match status" value="1"/>
</dbReference>